<organism evidence="1 2">
    <name type="scientific">Aequorivita antarctica</name>
    <dbReference type="NCBI Taxonomy" id="153266"/>
    <lineage>
        <taxon>Bacteria</taxon>
        <taxon>Pseudomonadati</taxon>
        <taxon>Bacteroidota</taxon>
        <taxon>Flavobacteriia</taxon>
        <taxon>Flavobacteriales</taxon>
        <taxon>Flavobacteriaceae</taxon>
        <taxon>Aequorivita</taxon>
    </lineage>
</organism>
<proteinExistence type="predicted"/>
<dbReference type="RefSeq" id="WP_111844753.1">
    <property type="nucleotide sequence ID" value="NZ_UEGI01000009.1"/>
</dbReference>
<gene>
    <name evidence="1" type="ORF">ESU54_14050</name>
</gene>
<sequence>MEIVIFERTSELYFMNLLKRFAEKNDGHYTEESLKEAFSPIGKMIYQPKSAYFKIGGSKISVNLNEVGGAIPTAEPFRITLHLDNKCGKILEIYPVTYWDKILQSVFPSTSKKIKDEYVFKSDSELIKKITEEESIFNKLRKEKVYIRIPKENTSKIILTPTKGIDTEVQFEGFISILKFLEEKITTVNV</sequence>
<name>A0A5C6YWW9_9FLAO</name>
<dbReference type="OrthoDB" id="1446461at2"/>
<reference evidence="1 2" key="1">
    <citation type="submission" date="2019-08" db="EMBL/GenBank/DDBJ databases">
        <title>Genome of Aequorivita antarctica SW49 (type strain).</title>
        <authorList>
            <person name="Bowman J.P."/>
        </authorList>
    </citation>
    <scope>NUCLEOTIDE SEQUENCE [LARGE SCALE GENOMIC DNA]</scope>
    <source>
        <strain evidence="1 2">SW49</strain>
    </source>
</reference>
<comment type="caution">
    <text evidence="1">The sequence shown here is derived from an EMBL/GenBank/DDBJ whole genome shotgun (WGS) entry which is preliminary data.</text>
</comment>
<keyword evidence="2" id="KW-1185">Reference proteome</keyword>
<dbReference type="Proteomes" id="UP000321497">
    <property type="component" value="Unassembled WGS sequence"/>
</dbReference>
<protein>
    <submittedName>
        <fullName evidence="1">Uncharacterized protein</fullName>
    </submittedName>
</protein>
<evidence type="ECO:0000313" key="2">
    <source>
        <dbReference type="Proteomes" id="UP000321497"/>
    </source>
</evidence>
<accession>A0A5C6YWW9</accession>
<evidence type="ECO:0000313" key="1">
    <source>
        <dbReference type="EMBL" id="TXD72168.1"/>
    </source>
</evidence>
<dbReference type="EMBL" id="VORT01000010">
    <property type="protein sequence ID" value="TXD72168.1"/>
    <property type="molecule type" value="Genomic_DNA"/>
</dbReference>
<dbReference type="AlphaFoldDB" id="A0A5C6YWW9"/>